<dbReference type="SUPFAM" id="SSF50630">
    <property type="entry name" value="Acid proteases"/>
    <property type="match status" value="1"/>
</dbReference>
<sequence length="167" mass="18733">MKNLHEILKKENYQKVKFTITKTQHLLIKAKINGIVGSFILDTGASNSCVGFESIELFLLQAKNSKTKAAGAGATGMYTQQAMHNHLQLGRWKDDAFSLVIFDLSHVNEALTQHKAKPVHGIIGADVLQKGKAIIDYYNHCLYLKHYTFSTKNKQQHHLSSSINPQE</sequence>
<dbReference type="Gene3D" id="2.40.70.10">
    <property type="entry name" value="Acid Proteases"/>
    <property type="match status" value="1"/>
</dbReference>
<organism evidence="1 2">
    <name type="scientific">Flavobacterium turcicum</name>
    <dbReference type="NCBI Taxonomy" id="2764718"/>
    <lineage>
        <taxon>Bacteria</taxon>
        <taxon>Pseudomonadati</taxon>
        <taxon>Bacteroidota</taxon>
        <taxon>Flavobacteriia</taxon>
        <taxon>Flavobacteriales</taxon>
        <taxon>Flavobacteriaceae</taxon>
        <taxon>Flavobacterium</taxon>
    </lineage>
</organism>
<dbReference type="InterPro" id="IPR034122">
    <property type="entry name" value="Retropepsin-like_bacterial"/>
</dbReference>
<name>A0ABR7JIB1_9FLAO</name>
<proteinExistence type="predicted"/>
<keyword evidence="2" id="KW-1185">Reference proteome</keyword>
<evidence type="ECO:0000313" key="2">
    <source>
        <dbReference type="Proteomes" id="UP000621670"/>
    </source>
</evidence>
<dbReference type="Pfam" id="PF13650">
    <property type="entry name" value="Asp_protease_2"/>
    <property type="match status" value="1"/>
</dbReference>
<protein>
    <submittedName>
        <fullName evidence="1">Clan AA aspartic protease</fullName>
    </submittedName>
</protein>
<dbReference type="GO" id="GO:0006508">
    <property type="term" value="P:proteolysis"/>
    <property type="evidence" value="ECO:0007669"/>
    <property type="project" value="UniProtKB-KW"/>
</dbReference>
<evidence type="ECO:0000313" key="1">
    <source>
        <dbReference type="EMBL" id="MBC5863889.1"/>
    </source>
</evidence>
<dbReference type="RefSeq" id="WP_166135599.1">
    <property type="nucleotide sequence ID" value="NZ_JAAOBY010000004.1"/>
</dbReference>
<keyword evidence="1" id="KW-0645">Protease</keyword>
<accession>A0ABR7JIB1</accession>
<reference evidence="1 2" key="1">
    <citation type="submission" date="2020-08" db="EMBL/GenBank/DDBJ databases">
        <title>Description of novel Flavobacterium F-400 isolate.</title>
        <authorList>
            <person name="Saticioglu I."/>
            <person name="Duman M."/>
            <person name="Altun S."/>
        </authorList>
    </citation>
    <scope>NUCLEOTIDE SEQUENCE [LARGE SCALE GENOMIC DNA]</scope>
    <source>
        <strain evidence="1 2">F-400</strain>
    </source>
</reference>
<dbReference type="EMBL" id="JACRUM010000005">
    <property type="protein sequence ID" value="MBC5863889.1"/>
    <property type="molecule type" value="Genomic_DNA"/>
</dbReference>
<dbReference type="InterPro" id="IPR021109">
    <property type="entry name" value="Peptidase_aspartic_dom_sf"/>
</dbReference>
<gene>
    <name evidence="1" type="ORF">H8R26_10690</name>
</gene>
<dbReference type="GO" id="GO:0008233">
    <property type="term" value="F:peptidase activity"/>
    <property type="evidence" value="ECO:0007669"/>
    <property type="project" value="UniProtKB-KW"/>
</dbReference>
<dbReference type="Proteomes" id="UP000621670">
    <property type="component" value="Unassembled WGS sequence"/>
</dbReference>
<dbReference type="CDD" id="cd05483">
    <property type="entry name" value="retropepsin_like_bacteria"/>
    <property type="match status" value="1"/>
</dbReference>
<comment type="caution">
    <text evidence="1">The sequence shown here is derived from an EMBL/GenBank/DDBJ whole genome shotgun (WGS) entry which is preliminary data.</text>
</comment>
<keyword evidence="1" id="KW-0378">Hydrolase</keyword>